<keyword evidence="9" id="KW-0472">Membrane</keyword>
<dbReference type="InterPro" id="IPR050298">
    <property type="entry name" value="Gram-neg_bact_OMP"/>
</dbReference>
<evidence type="ECO:0000313" key="13">
    <source>
        <dbReference type="EMBL" id="NIA54988.1"/>
    </source>
</evidence>
<sequence>MQVKRLAAALVASAPLFAVAQTNVTLYGVVDAAIESADAGGPDGRHTNVQSGDQSGSRFGFRGSEDLGNGLKAIFNLEAGVAVDTGVQDSAGLFQRRAVVGLEGEFGTVTLGREYSPIATVAGATDEFGQGFYGSNLSAFGSGKVTRRLANSINYKSASFGGFDLLAAYSAGEKTTGPSGDLKGIGAEYKLGGLYLGAAYHTFKRVSTGNDKEYGIGAAYTFADVGGLEIKANYLSADPDGANNKFKQYNLGAGYPFGQGKFYANVQQNKLENGAKGNAWALAYSYSLSKRTNLYASYASLNNNGLATFGLNSGSNNITPAATALGGDPSAFTLGIRHTF</sequence>
<feature type="chain" id="PRO_5045302800" evidence="11">
    <location>
        <begin position="21"/>
        <end position="340"/>
    </location>
</feature>
<keyword evidence="10" id="KW-0998">Cell outer membrane</keyword>
<evidence type="ECO:0000256" key="9">
    <source>
        <dbReference type="ARBA" id="ARBA00023136"/>
    </source>
</evidence>
<feature type="domain" description="Porin" evidence="12">
    <location>
        <begin position="7"/>
        <end position="305"/>
    </location>
</feature>
<dbReference type="SUPFAM" id="SSF56935">
    <property type="entry name" value="Porins"/>
    <property type="match status" value="1"/>
</dbReference>
<evidence type="ECO:0000256" key="3">
    <source>
        <dbReference type="ARBA" id="ARBA00022448"/>
    </source>
</evidence>
<evidence type="ECO:0000256" key="10">
    <source>
        <dbReference type="ARBA" id="ARBA00023237"/>
    </source>
</evidence>
<keyword evidence="4" id="KW-1134">Transmembrane beta strand</keyword>
<evidence type="ECO:0000256" key="1">
    <source>
        <dbReference type="ARBA" id="ARBA00004571"/>
    </source>
</evidence>
<accession>A0ABX0PEU7</accession>
<evidence type="ECO:0000256" key="5">
    <source>
        <dbReference type="ARBA" id="ARBA00022692"/>
    </source>
</evidence>
<keyword evidence="5" id="KW-0812">Transmembrane</keyword>
<keyword evidence="6 11" id="KW-0732">Signal</keyword>
<evidence type="ECO:0000256" key="8">
    <source>
        <dbReference type="ARBA" id="ARBA00023114"/>
    </source>
</evidence>
<gene>
    <name evidence="13" type="ORF">HAV22_15225</name>
</gene>
<dbReference type="InterPro" id="IPR002299">
    <property type="entry name" value="Porin_Neis"/>
</dbReference>
<protein>
    <submittedName>
        <fullName evidence="13">Porin</fullName>
    </submittedName>
</protein>
<dbReference type="CDD" id="cd00342">
    <property type="entry name" value="gram_neg_porins"/>
    <property type="match status" value="1"/>
</dbReference>
<evidence type="ECO:0000256" key="6">
    <source>
        <dbReference type="ARBA" id="ARBA00022729"/>
    </source>
</evidence>
<dbReference type="InterPro" id="IPR033900">
    <property type="entry name" value="Gram_neg_porin_domain"/>
</dbReference>
<comment type="caution">
    <text evidence="13">The sequence shown here is derived from an EMBL/GenBank/DDBJ whole genome shotgun (WGS) entry which is preliminary data.</text>
</comment>
<organism evidence="13 14">
    <name type="scientific">Telluria antibiotica</name>
    <dbReference type="NCBI Taxonomy" id="2717319"/>
    <lineage>
        <taxon>Bacteria</taxon>
        <taxon>Pseudomonadati</taxon>
        <taxon>Pseudomonadota</taxon>
        <taxon>Betaproteobacteria</taxon>
        <taxon>Burkholderiales</taxon>
        <taxon>Oxalobacteraceae</taxon>
        <taxon>Telluria group</taxon>
        <taxon>Telluria</taxon>
    </lineage>
</organism>
<dbReference type="PANTHER" id="PTHR34501:SF9">
    <property type="entry name" value="MAJOR OUTER MEMBRANE PROTEIN P.IA"/>
    <property type="match status" value="1"/>
</dbReference>
<dbReference type="RefSeq" id="WP_166859931.1">
    <property type="nucleotide sequence ID" value="NZ_JAAQOM010000008.1"/>
</dbReference>
<evidence type="ECO:0000256" key="7">
    <source>
        <dbReference type="ARBA" id="ARBA00023065"/>
    </source>
</evidence>
<comment type="subcellular location">
    <subcellularLocation>
        <location evidence="1">Cell outer membrane</location>
        <topology evidence="1">Multi-pass membrane protein</topology>
    </subcellularLocation>
</comment>
<feature type="signal peptide" evidence="11">
    <location>
        <begin position="1"/>
        <end position="20"/>
    </location>
</feature>
<evidence type="ECO:0000259" key="12">
    <source>
        <dbReference type="Pfam" id="PF13609"/>
    </source>
</evidence>
<dbReference type="EMBL" id="JAAQOM010000008">
    <property type="protein sequence ID" value="NIA54988.1"/>
    <property type="molecule type" value="Genomic_DNA"/>
</dbReference>
<evidence type="ECO:0000313" key="14">
    <source>
        <dbReference type="Proteomes" id="UP000716322"/>
    </source>
</evidence>
<dbReference type="PRINTS" id="PR00184">
    <property type="entry name" value="NEISSPPORIN"/>
</dbReference>
<dbReference type="InterPro" id="IPR023614">
    <property type="entry name" value="Porin_dom_sf"/>
</dbReference>
<name>A0ABX0PEU7_9BURK</name>
<dbReference type="Gene3D" id="2.40.160.10">
    <property type="entry name" value="Porin"/>
    <property type="match status" value="1"/>
</dbReference>
<dbReference type="PRINTS" id="PR00182">
    <property type="entry name" value="ECOLNEIPORIN"/>
</dbReference>
<keyword evidence="7" id="KW-0406">Ion transport</keyword>
<dbReference type="InterPro" id="IPR001702">
    <property type="entry name" value="Porin_Gram-ve"/>
</dbReference>
<dbReference type="PANTHER" id="PTHR34501">
    <property type="entry name" value="PROTEIN YDDL-RELATED"/>
    <property type="match status" value="1"/>
</dbReference>
<evidence type="ECO:0000256" key="2">
    <source>
        <dbReference type="ARBA" id="ARBA00011233"/>
    </source>
</evidence>
<evidence type="ECO:0000256" key="11">
    <source>
        <dbReference type="SAM" id="SignalP"/>
    </source>
</evidence>
<proteinExistence type="predicted"/>
<dbReference type="Pfam" id="PF13609">
    <property type="entry name" value="Porin_4"/>
    <property type="match status" value="1"/>
</dbReference>
<keyword evidence="8" id="KW-0626">Porin</keyword>
<evidence type="ECO:0000256" key="4">
    <source>
        <dbReference type="ARBA" id="ARBA00022452"/>
    </source>
</evidence>
<comment type="subunit">
    <text evidence="2">Homotrimer.</text>
</comment>
<dbReference type="Proteomes" id="UP000716322">
    <property type="component" value="Unassembled WGS sequence"/>
</dbReference>
<keyword evidence="3" id="KW-0813">Transport</keyword>
<keyword evidence="14" id="KW-1185">Reference proteome</keyword>
<reference evidence="13 14" key="1">
    <citation type="submission" date="2020-03" db="EMBL/GenBank/DDBJ databases">
        <title>Genome sequence of strain Massilia sp. TW-1.</title>
        <authorList>
            <person name="Chaudhary D.K."/>
        </authorList>
    </citation>
    <scope>NUCLEOTIDE SEQUENCE [LARGE SCALE GENOMIC DNA]</scope>
    <source>
        <strain evidence="13 14">TW-1</strain>
    </source>
</reference>